<dbReference type="Proteomes" id="UP000515153">
    <property type="component" value="Unplaced"/>
</dbReference>
<dbReference type="KEGG" id="pgri:PgNI_09510"/>
<feature type="compositionally biased region" description="Low complexity" evidence="1">
    <location>
        <begin position="196"/>
        <end position="215"/>
    </location>
</feature>
<organism evidence="3 4">
    <name type="scientific">Pyricularia grisea</name>
    <name type="common">Crabgrass-specific blast fungus</name>
    <name type="synonym">Magnaporthe grisea</name>
    <dbReference type="NCBI Taxonomy" id="148305"/>
    <lineage>
        <taxon>Eukaryota</taxon>
        <taxon>Fungi</taxon>
        <taxon>Dikarya</taxon>
        <taxon>Ascomycota</taxon>
        <taxon>Pezizomycotina</taxon>
        <taxon>Sordariomycetes</taxon>
        <taxon>Sordariomycetidae</taxon>
        <taxon>Magnaporthales</taxon>
        <taxon>Pyriculariaceae</taxon>
        <taxon>Pyricularia</taxon>
    </lineage>
</organism>
<keyword evidence="2" id="KW-0732">Signal</keyword>
<gene>
    <name evidence="4" type="ORF">PgNI_09510</name>
</gene>
<evidence type="ECO:0008006" key="5">
    <source>
        <dbReference type="Google" id="ProtNLM"/>
    </source>
</evidence>
<name>A0A6P8ASB0_PYRGI</name>
<protein>
    <recommendedName>
        <fullName evidence="5">Ricin B lectin domain-containing protein</fullName>
    </recommendedName>
</protein>
<feature type="region of interest" description="Disordered" evidence="1">
    <location>
        <begin position="270"/>
        <end position="289"/>
    </location>
</feature>
<dbReference type="AlphaFoldDB" id="A0A6P8ASB0"/>
<evidence type="ECO:0000256" key="2">
    <source>
        <dbReference type="SAM" id="SignalP"/>
    </source>
</evidence>
<evidence type="ECO:0000313" key="3">
    <source>
        <dbReference type="Proteomes" id="UP000515153"/>
    </source>
</evidence>
<dbReference type="PROSITE" id="PS50231">
    <property type="entry name" value="RICIN_B_LECTIN"/>
    <property type="match status" value="1"/>
</dbReference>
<reference evidence="4" key="1">
    <citation type="journal article" date="2019" name="Mol. Biol. Evol.">
        <title>Blast fungal genomes show frequent chromosomal changes, gene gains and losses, and effector gene turnover.</title>
        <authorList>
            <person name="Gomez Luciano L.B."/>
            <person name="Jason Tsai I."/>
            <person name="Chuma I."/>
            <person name="Tosa Y."/>
            <person name="Chen Y.H."/>
            <person name="Li J.Y."/>
            <person name="Li M.Y."/>
            <person name="Jade Lu M.Y."/>
            <person name="Nakayashiki H."/>
            <person name="Li W.H."/>
        </authorList>
    </citation>
    <scope>NUCLEOTIDE SEQUENCE</scope>
    <source>
        <strain evidence="4">NI907</strain>
    </source>
</reference>
<feature type="signal peptide" evidence="2">
    <location>
        <begin position="1"/>
        <end position="18"/>
    </location>
</feature>
<proteinExistence type="predicted"/>
<dbReference type="SUPFAM" id="SSF50370">
    <property type="entry name" value="Ricin B-like lectins"/>
    <property type="match status" value="2"/>
</dbReference>
<accession>A0A6P8ASB0</accession>
<sequence length="445" mass="45380">MLFTFSAAVAAYAALTSAATLKHLPRTVTSLNGEATVEAHQRDNSATRAFSTVQIKTSDGKCLSVDKFSGDFRANLTPIQVSECGSTDGQGWDVITKGVHNDVSGSALVVSTLTQACFNFDPRRKAGNQALLFSCGGRADGSGKVTNSQLFPFSGGVGPLTFRPDNSPDTCFTVKGDVIDVAPCQSGDASQTFTLSGGTASGSNNNNNNNTGAGSVEVAKPIASKTGTANAKPTQSPATEQPAAAPTAAPESGSGNGNAVVAIPNPTSAVPVSRAGGTLNPTAAAEANERDDTATRAFTGVSIQTSGGKCLFVDPTAGDFRQNLIPVSLVDCSGTPNEKFDLITAGKHNDAKGAALLVSSLTNGCVSPDTRRQPGDTVTVFSCGGRAAGEGKTNAGQTFPFNATQTSFEFAPRSDNGKLCVIPGNGRLEAGPCPTDGSQIFKIIQ</sequence>
<dbReference type="InterPro" id="IPR035992">
    <property type="entry name" value="Ricin_B-like_lectins"/>
</dbReference>
<dbReference type="Gene3D" id="2.80.10.50">
    <property type="match status" value="2"/>
</dbReference>
<feature type="compositionally biased region" description="Low complexity" evidence="1">
    <location>
        <begin position="233"/>
        <end position="252"/>
    </location>
</feature>
<reference evidence="4" key="2">
    <citation type="submission" date="2019-10" db="EMBL/GenBank/DDBJ databases">
        <authorList>
            <consortium name="NCBI Genome Project"/>
        </authorList>
    </citation>
    <scope>NUCLEOTIDE SEQUENCE</scope>
    <source>
        <strain evidence="4">NI907</strain>
    </source>
</reference>
<evidence type="ECO:0000313" key="4">
    <source>
        <dbReference type="RefSeq" id="XP_030977780.1"/>
    </source>
</evidence>
<dbReference type="GeneID" id="41964400"/>
<evidence type="ECO:0000256" key="1">
    <source>
        <dbReference type="SAM" id="MobiDB-lite"/>
    </source>
</evidence>
<dbReference type="CDD" id="cd00161">
    <property type="entry name" value="beta-trefoil_Ricin-like"/>
    <property type="match status" value="1"/>
</dbReference>
<reference evidence="4" key="3">
    <citation type="submission" date="2025-08" db="UniProtKB">
        <authorList>
            <consortium name="RefSeq"/>
        </authorList>
    </citation>
    <scope>IDENTIFICATION</scope>
    <source>
        <strain evidence="4">NI907</strain>
    </source>
</reference>
<feature type="chain" id="PRO_5027806121" description="Ricin B lectin domain-containing protein" evidence="2">
    <location>
        <begin position="19"/>
        <end position="445"/>
    </location>
</feature>
<keyword evidence="3" id="KW-1185">Reference proteome</keyword>
<dbReference type="RefSeq" id="XP_030977780.1">
    <property type="nucleotide sequence ID" value="XM_031129492.1"/>
</dbReference>
<feature type="region of interest" description="Disordered" evidence="1">
    <location>
        <begin position="195"/>
        <end position="264"/>
    </location>
</feature>